<dbReference type="InterPro" id="IPR052038">
    <property type="entry name" value="Type-VII_TA_antitoxin"/>
</dbReference>
<proteinExistence type="inferred from homology"/>
<evidence type="ECO:0000256" key="8">
    <source>
        <dbReference type="ARBA" id="ARBA00022842"/>
    </source>
</evidence>
<dbReference type="InterPro" id="IPR043519">
    <property type="entry name" value="NT_sf"/>
</dbReference>
<evidence type="ECO:0000313" key="11">
    <source>
        <dbReference type="EMBL" id="RFA14201.1"/>
    </source>
</evidence>
<evidence type="ECO:0000259" key="10">
    <source>
        <dbReference type="Pfam" id="PF01909"/>
    </source>
</evidence>
<dbReference type="InterPro" id="IPR002934">
    <property type="entry name" value="Polymerase_NTP_transf_dom"/>
</dbReference>
<evidence type="ECO:0000256" key="7">
    <source>
        <dbReference type="ARBA" id="ARBA00022840"/>
    </source>
</evidence>
<comment type="similarity">
    <text evidence="9">Belongs to the MntA antitoxin family.</text>
</comment>
<evidence type="ECO:0000313" key="12">
    <source>
        <dbReference type="Proteomes" id="UP000256541"/>
    </source>
</evidence>
<name>A0A3E0VWT1_9MICO</name>
<keyword evidence="8" id="KW-0460">Magnesium</keyword>
<keyword evidence="5" id="KW-0479">Metal-binding</keyword>
<keyword evidence="2" id="KW-1277">Toxin-antitoxin system</keyword>
<evidence type="ECO:0000256" key="5">
    <source>
        <dbReference type="ARBA" id="ARBA00022723"/>
    </source>
</evidence>
<keyword evidence="4" id="KW-0548">Nucleotidyltransferase</keyword>
<sequence>MVSAYESRRREPSVETLRRIVESAGFDLSRALSPARSTPLHTRIREHRNDLVRSLRAEGARSVSVFRSVARGNDGVDSDVDLLVDIDDSVGLFALGRMRSKAEEILSSPVNIVPVNSLKPDLRSHVLAEAVRL</sequence>
<dbReference type="SUPFAM" id="SSF81301">
    <property type="entry name" value="Nucleotidyltransferase"/>
    <property type="match status" value="1"/>
</dbReference>
<protein>
    <recommendedName>
        <fullName evidence="10">Polymerase nucleotidyl transferase domain-containing protein</fullName>
    </recommendedName>
</protein>
<evidence type="ECO:0000256" key="2">
    <source>
        <dbReference type="ARBA" id="ARBA00022649"/>
    </source>
</evidence>
<evidence type="ECO:0000256" key="6">
    <source>
        <dbReference type="ARBA" id="ARBA00022741"/>
    </source>
</evidence>
<keyword evidence="3" id="KW-0808">Transferase</keyword>
<dbReference type="Pfam" id="PF01909">
    <property type="entry name" value="NTP_transf_2"/>
    <property type="match status" value="1"/>
</dbReference>
<dbReference type="Gene3D" id="3.30.460.10">
    <property type="entry name" value="Beta Polymerase, domain 2"/>
    <property type="match status" value="1"/>
</dbReference>
<dbReference type="PANTHER" id="PTHR33571:SF12">
    <property type="entry name" value="BSL3053 PROTEIN"/>
    <property type="match status" value="1"/>
</dbReference>
<dbReference type="Proteomes" id="UP000256541">
    <property type="component" value="Unassembled WGS sequence"/>
</dbReference>
<feature type="domain" description="Polymerase nucleotidyl transferase" evidence="10">
    <location>
        <begin position="60"/>
        <end position="131"/>
    </location>
</feature>
<keyword evidence="6" id="KW-0547">Nucleotide-binding</keyword>
<evidence type="ECO:0000256" key="3">
    <source>
        <dbReference type="ARBA" id="ARBA00022679"/>
    </source>
</evidence>
<comment type="caution">
    <text evidence="11">The sequence shown here is derived from an EMBL/GenBank/DDBJ whole genome shotgun (WGS) entry which is preliminary data.</text>
</comment>
<evidence type="ECO:0000256" key="1">
    <source>
        <dbReference type="ARBA" id="ARBA00001946"/>
    </source>
</evidence>
<dbReference type="PANTHER" id="PTHR33571">
    <property type="entry name" value="SSL8005 PROTEIN"/>
    <property type="match status" value="1"/>
</dbReference>
<accession>A0A3E0VWT1</accession>
<keyword evidence="7" id="KW-0067">ATP-binding</keyword>
<dbReference type="AlphaFoldDB" id="A0A3E0VWT1"/>
<dbReference type="GO" id="GO:0016779">
    <property type="term" value="F:nucleotidyltransferase activity"/>
    <property type="evidence" value="ECO:0007669"/>
    <property type="project" value="UniProtKB-KW"/>
</dbReference>
<dbReference type="EMBL" id="NBXB01000029">
    <property type="protein sequence ID" value="RFA14201.1"/>
    <property type="molecule type" value="Genomic_DNA"/>
</dbReference>
<organism evidence="11 12">
    <name type="scientific">Subtercola boreus</name>
    <dbReference type="NCBI Taxonomy" id="120213"/>
    <lineage>
        <taxon>Bacteria</taxon>
        <taxon>Bacillati</taxon>
        <taxon>Actinomycetota</taxon>
        <taxon>Actinomycetes</taxon>
        <taxon>Micrococcales</taxon>
        <taxon>Microbacteriaceae</taxon>
        <taxon>Subtercola</taxon>
    </lineage>
</organism>
<evidence type="ECO:0000256" key="4">
    <source>
        <dbReference type="ARBA" id="ARBA00022695"/>
    </source>
</evidence>
<dbReference type="GO" id="GO:0005524">
    <property type="term" value="F:ATP binding"/>
    <property type="evidence" value="ECO:0007669"/>
    <property type="project" value="UniProtKB-KW"/>
</dbReference>
<evidence type="ECO:0000256" key="9">
    <source>
        <dbReference type="ARBA" id="ARBA00038276"/>
    </source>
</evidence>
<comment type="cofactor">
    <cofactor evidence="1">
        <name>Mg(2+)</name>
        <dbReference type="ChEBI" id="CHEBI:18420"/>
    </cofactor>
</comment>
<dbReference type="GO" id="GO:0046872">
    <property type="term" value="F:metal ion binding"/>
    <property type="evidence" value="ECO:0007669"/>
    <property type="project" value="UniProtKB-KW"/>
</dbReference>
<gene>
    <name evidence="11" type="ORF">B7R22_10150</name>
</gene>
<reference evidence="11 12" key="1">
    <citation type="submission" date="2017-04" db="EMBL/GenBank/DDBJ databases">
        <title>Comparative genome analysis of Subtercola boreus.</title>
        <authorList>
            <person name="Cho Y.-J."/>
            <person name="Cho A."/>
            <person name="Kim O.-S."/>
            <person name="Lee J.-I."/>
        </authorList>
    </citation>
    <scope>NUCLEOTIDE SEQUENCE [LARGE SCALE GENOMIC DNA]</scope>
    <source>
        <strain evidence="11 12">P27479</strain>
    </source>
</reference>